<organism evidence="6 8">
    <name type="scientific">Bisbaumannia pacifica</name>
    <dbReference type="NCBI Taxonomy" id="77098"/>
    <lineage>
        <taxon>Bacteria</taxon>
        <taxon>Pseudomonadati</taxon>
        <taxon>Pseudomonadota</taxon>
        <taxon>Gammaproteobacteria</taxon>
        <taxon>Oceanospirillales</taxon>
        <taxon>Halomonadaceae</taxon>
        <taxon>Bisbaumannia</taxon>
    </lineage>
</organism>
<dbReference type="RefSeq" id="WP_146802058.1">
    <property type="nucleotide sequence ID" value="NZ_BJUK01000009.1"/>
</dbReference>
<dbReference type="InterPro" id="IPR034646">
    <property type="entry name" value="ADCK3_dom"/>
</dbReference>
<accession>A0A510XE39</accession>
<dbReference type="SUPFAM" id="SSF56112">
    <property type="entry name" value="Protein kinase-like (PK-like)"/>
    <property type="match status" value="1"/>
</dbReference>
<dbReference type="PANTHER" id="PTHR43851">
    <property type="match status" value="1"/>
</dbReference>
<dbReference type="PANTHER" id="PTHR43851:SF3">
    <property type="entry name" value="COENZYME Q8"/>
    <property type="match status" value="1"/>
</dbReference>
<evidence type="ECO:0000256" key="1">
    <source>
        <dbReference type="ARBA" id="ARBA00009670"/>
    </source>
</evidence>
<evidence type="ECO:0000313" key="9">
    <source>
        <dbReference type="Proteomes" id="UP000651738"/>
    </source>
</evidence>
<dbReference type="EMBL" id="JAEDAF010000008">
    <property type="protein sequence ID" value="MBH8580400.1"/>
    <property type="molecule type" value="Genomic_DNA"/>
</dbReference>
<dbReference type="InterPro" id="IPR051409">
    <property type="entry name" value="Atypical_kinase_ADCK"/>
</dbReference>
<dbReference type="GO" id="GO:0016301">
    <property type="term" value="F:kinase activity"/>
    <property type="evidence" value="ECO:0007669"/>
    <property type="project" value="UniProtKB-KW"/>
</dbReference>
<dbReference type="CDD" id="cd13970">
    <property type="entry name" value="ABC1_ADCK3"/>
    <property type="match status" value="1"/>
</dbReference>
<name>A0A510XE39_9GAMM</name>
<reference evidence="7 9" key="2">
    <citation type="submission" date="2020-12" db="EMBL/GenBank/DDBJ databases">
        <title>Draft genome sequence of Halomonas pacifica strain CARE-V15.</title>
        <authorList>
            <person name="Vignesh N."/>
            <person name="Thabitha A."/>
            <person name="Saravanan R."/>
            <person name="Manigandan V."/>
        </authorList>
    </citation>
    <scope>NUCLEOTIDE SEQUENCE [LARGE SCALE GENOMIC DNA]</scope>
    <source>
        <strain evidence="7 9">CARE-V15</strain>
    </source>
</reference>
<dbReference type="InterPro" id="IPR004147">
    <property type="entry name" value="ABC1_dom"/>
</dbReference>
<keyword evidence="3" id="KW-0547">Nucleotide-binding</keyword>
<evidence type="ECO:0000256" key="2">
    <source>
        <dbReference type="ARBA" id="ARBA00022679"/>
    </source>
</evidence>
<gene>
    <name evidence="6" type="primary">adcK4</name>
    <name evidence="6" type="ORF">HPA02_10630</name>
    <name evidence="7" type="ORF">I7V36_09875</name>
</gene>
<dbReference type="InterPro" id="IPR011009">
    <property type="entry name" value="Kinase-like_dom_sf"/>
</dbReference>
<evidence type="ECO:0000313" key="6">
    <source>
        <dbReference type="EMBL" id="GEK46780.1"/>
    </source>
</evidence>
<evidence type="ECO:0000259" key="5">
    <source>
        <dbReference type="Pfam" id="PF03109"/>
    </source>
</evidence>
<comment type="caution">
    <text evidence="6">The sequence shown here is derived from an EMBL/GenBank/DDBJ whole genome shotgun (WGS) entry which is preliminary data.</text>
</comment>
<evidence type="ECO:0000256" key="3">
    <source>
        <dbReference type="ARBA" id="ARBA00022741"/>
    </source>
</evidence>
<dbReference type="EMBL" id="BJUK01000009">
    <property type="protein sequence ID" value="GEK46780.1"/>
    <property type="molecule type" value="Genomic_DNA"/>
</dbReference>
<dbReference type="Pfam" id="PF03109">
    <property type="entry name" value="ABC1"/>
    <property type="match status" value="1"/>
</dbReference>
<dbReference type="Proteomes" id="UP000321275">
    <property type="component" value="Unassembled WGS sequence"/>
</dbReference>
<keyword evidence="2" id="KW-0808">Transferase</keyword>
<feature type="domain" description="ABC1 atypical kinase-like" evidence="5">
    <location>
        <begin position="74"/>
        <end position="311"/>
    </location>
</feature>
<evidence type="ECO:0000256" key="4">
    <source>
        <dbReference type="ARBA" id="ARBA00022840"/>
    </source>
</evidence>
<proteinExistence type="inferred from homology"/>
<comment type="similarity">
    <text evidence="1">Belongs to the protein kinase superfamily. ADCK protein kinase family.</text>
</comment>
<dbReference type="OrthoDB" id="9795390at2"/>
<sequence length="429" mass="47214">MRERGRTRRLLGLGARAGGAVLRTRLGGEADWQALGEALFEGLSELKGPAMKLAQIMSQWDDLLPPALAEELARLQRQAEPMPWERIRATLAAEYDDLEARFTEIEPRPFASASMGQVHRAWTPAGEALVLKVQYPGLAEVLEGDLSQVKRLMRLGRWLKVPQARLDALFEELAESLRGELDYRAEAAALARYRTRYAGWPGLAFPEPVEAHCTSRVLAMRYLPGTPLRELEGDDGARRQALATQLADWLTEELFVHGELHADPHAGNFAVDDAGRLVIYDLGAVIRVAEARLRQLLALLEATLAGDALGMETAVLAMGGRQGQGAPLALYRESAEAVAPLFAPGEQDFGDVRVHRRLRALSPKVWAAMDRLQPPADTLLLARTLNGHYWNLVRLGARLNMHERSRPLLAWGRGEVGVAALSRAPTAPV</sequence>
<reference evidence="6 8" key="1">
    <citation type="submission" date="2019-07" db="EMBL/GenBank/DDBJ databases">
        <title>Whole genome shotgun sequence of Halomonas pacifica NBRC 102220.</title>
        <authorList>
            <person name="Hosoyama A."/>
            <person name="Uohara A."/>
            <person name="Ohji S."/>
            <person name="Ichikawa N."/>
        </authorList>
    </citation>
    <scope>NUCLEOTIDE SEQUENCE [LARGE SCALE GENOMIC DNA]</scope>
    <source>
        <strain evidence="6 8">NBRC 102220</strain>
    </source>
</reference>
<keyword evidence="4" id="KW-0067">ATP-binding</keyword>
<evidence type="ECO:0000313" key="7">
    <source>
        <dbReference type="EMBL" id="MBH8580400.1"/>
    </source>
</evidence>
<dbReference type="Proteomes" id="UP000651738">
    <property type="component" value="Unassembled WGS sequence"/>
</dbReference>
<dbReference type="AlphaFoldDB" id="A0A510XE39"/>
<keyword evidence="8" id="KW-1185">Reference proteome</keyword>
<dbReference type="GO" id="GO:0005524">
    <property type="term" value="F:ATP binding"/>
    <property type="evidence" value="ECO:0007669"/>
    <property type="project" value="UniProtKB-KW"/>
</dbReference>
<keyword evidence="7" id="KW-0418">Kinase</keyword>
<evidence type="ECO:0000313" key="8">
    <source>
        <dbReference type="Proteomes" id="UP000321275"/>
    </source>
</evidence>
<protein>
    <submittedName>
        <fullName evidence="6">ABC transporter</fullName>
    </submittedName>
    <submittedName>
        <fullName evidence="7">AarF/ABC1/UbiB kinase family protein</fullName>
    </submittedName>
</protein>